<dbReference type="Pfam" id="PF03422">
    <property type="entry name" value="CBM_6"/>
    <property type="match status" value="1"/>
</dbReference>
<proteinExistence type="predicted"/>
<dbReference type="Gene3D" id="2.60.120.260">
    <property type="entry name" value="Galactose-binding domain-like"/>
    <property type="match status" value="1"/>
</dbReference>
<dbReference type="InterPro" id="IPR034641">
    <property type="entry name" value="RGL11"/>
</dbReference>
<dbReference type="EMBL" id="WIAO01000019">
    <property type="protein sequence ID" value="MQM26992.1"/>
    <property type="molecule type" value="Genomic_DNA"/>
</dbReference>
<dbReference type="PANTHER" id="PTHR43118">
    <property type="entry name" value="RHAMNOGALACTURONAN LYASE (EUROFUNG)"/>
    <property type="match status" value="1"/>
</dbReference>
<keyword evidence="1" id="KW-1133">Transmembrane helix</keyword>
<reference evidence="3 4" key="1">
    <citation type="submission" date="2019-10" db="EMBL/GenBank/DDBJ databases">
        <title>Glycomyces albidus sp. nov., a novel actinomycete isolated from rhizosphere soil of wheat (Triticum aestivum L.).</title>
        <authorList>
            <person name="Qian L."/>
        </authorList>
    </citation>
    <scope>NUCLEOTIDE SEQUENCE [LARGE SCALE GENOMIC DNA]</scope>
    <source>
        <strain evidence="3 4">NEAU-7082</strain>
    </source>
</reference>
<protein>
    <submittedName>
        <fullName evidence="3">Carbohydrate-binding protein</fullName>
    </submittedName>
</protein>
<feature type="transmembrane region" description="Helical" evidence="1">
    <location>
        <begin position="46"/>
        <end position="67"/>
    </location>
</feature>
<evidence type="ECO:0000313" key="3">
    <source>
        <dbReference type="EMBL" id="MQM26992.1"/>
    </source>
</evidence>
<evidence type="ECO:0000256" key="1">
    <source>
        <dbReference type="SAM" id="Phobius"/>
    </source>
</evidence>
<dbReference type="GO" id="GO:0030246">
    <property type="term" value="F:carbohydrate binding"/>
    <property type="evidence" value="ECO:0007669"/>
    <property type="project" value="InterPro"/>
</dbReference>
<accession>A0A6L5GBB4</accession>
<evidence type="ECO:0000259" key="2">
    <source>
        <dbReference type="PROSITE" id="PS51175"/>
    </source>
</evidence>
<evidence type="ECO:0000313" key="4">
    <source>
        <dbReference type="Proteomes" id="UP000477750"/>
    </source>
</evidence>
<dbReference type="AlphaFoldDB" id="A0A6L5GBB4"/>
<feature type="domain" description="CBM6" evidence="2">
    <location>
        <begin position="74"/>
        <end position="199"/>
    </location>
</feature>
<sequence length="777" mass="83257">MYRQAIEGAPHPTDGGIAGRVWRQARSTGILGAIMKTFKRTRRSRLKITAVAVALATAAAGFAVNAATSHAQDGRYEAERSPATCEGTVDTNHSGYSGDGFCNTPNAAGTAVAFTFNAPQAGDATIEIGHANGGSDTRAADVQVNGSTVRAGLGFPSTGAWNSWSGTTLTVPVKAGANTVRLVATTASGLANIDYLDVVIGGGPAEGSRQMEDLGRGVVAVRNGRNVLVSWRLLGLDPTGIGFNVYRSAAGGSWTKLNSQVLTGGTNYTDTTANLTQSNAYRVTPVVNGSEQAASGSFTLTANHADEPIVRIPLRDGGPIHFTWVGDLDGDGEYDYVVDRQTSPQSIEAYSSDGDFLWEVDMGPNSTDQNNIEGGSSTINVGHNDGVTVYDFDGDGRSEVAVRIADGVTFGDGTRFNHANDNEQFIAILDGRTGALRDSAKVPTDYLSDGPMYARFVACHLDGTTPSLVAFMKNRIGNGGFNLMVTAWEFDGANVDMQWKWLRGNGNHPDGHNSRCIDVDGNGTDEFAEIGFVLNGDGTLKYSLGSQGVIHGDRFHIADIDPANPGLEGYGVQQNNPSGLREYYYDAATGQMIWKHTLSGTADVGRGMAGDIDPRFPGMEVWSFDGLYNASANRLTTDSGNAPWPQMGLWWDGDITMELFNAGKIEQWDWNNPTPSGSLPRLESTWNYGGVLGPRSQPTLIADVFGDWREEVVLPNGSYDELLVFTTDQPSDIRLYTLAHNPAYRNDMTVKGYMQSHHTDYYLGSGMPTPPRPPITY</sequence>
<dbReference type="InterPro" id="IPR013783">
    <property type="entry name" value="Ig-like_fold"/>
</dbReference>
<dbReference type="Pfam" id="PF18370">
    <property type="entry name" value="RGI_lyase"/>
    <property type="match status" value="1"/>
</dbReference>
<dbReference type="Proteomes" id="UP000477750">
    <property type="component" value="Unassembled WGS sequence"/>
</dbReference>
<comment type="caution">
    <text evidence="3">The sequence shown here is derived from an EMBL/GenBank/DDBJ whole genome shotgun (WGS) entry which is preliminary data.</text>
</comment>
<dbReference type="PROSITE" id="PS51175">
    <property type="entry name" value="CBM6"/>
    <property type="match status" value="1"/>
</dbReference>
<dbReference type="Gene3D" id="2.60.40.10">
    <property type="entry name" value="Immunoglobulins"/>
    <property type="match status" value="1"/>
</dbReference>
<keyword evidence="1" id="KW-0812">Transmembrane</keyword>
<dbReference type="InterPro" id="IPR049366">
    <property type="entry name" value="RGL11_C"/>
</dbReference>
<dbReference type="InterPro" id="IPR008979">
    <property type="entry name" value="Galactose-bd-like_sf"/>
</dbReference>
<gene>
    <name evidence="3" type="ORF">GFD30_15635</name>
</gene>
<dbReference type="InterPro" id="IPR005084">
    <property type="entry name" value="CBM6"/>
</dbReference>
<dbReference type="CDD" id="cd04082">
    <property type="entry name" value="CBM35_pectate_lyase-like"/>
    <property type="match status" value="1"/>
</dbReference>
<keyword evidence="1" id="KW-0472">Membrane</keyword>
<dbReference type="SUPFAM" id="SSF49785">
    <property type="entry name" value="Galactose-binding domain-like"/>
    <property type="match status" value="1"/>
</dbReference>
<dbReference type="PANTHER" id="PTHR43118:SF1">
    <property type="entry name" value="RHAMNOGALACTURONAN LYASE (EUROFUNG)"/>
    <property type="match status" value="1"/>
</dbReference>
<dbReference type="GO" id="GO:0005975">
    <property type="term" value="P:carbohydrate metabolic process"/>
    <property type="evidence" value="ECO:0007669"/>
    <property type="project" value="UniProtKB-ARBA"/>
</dbReference>
<dbReference type="Pfam" id="PF21348">
    <property type="entry name" value="RGL11_C"/>
    <property type="match status" value="1"/>
</dbReference>
<name>A0A6L5GBB4_9ACTN</name>
<keyword evidence="4" id="KW-1185">Reference proteome</keyword>
<organism evidence="3 4">
    <name type="scientific">Glycomyces albidus</name>
    <dbReference type="NCBI Taxonomy" id="2656774"/>
    <lineage>
        <taxon>Bacteria</taxon>
        <taxon>Bacillati</taxon>
        <taxon>Actinomycetota</taxon>
        <taxon>Actinomycetes</taxon>
        <taxon>Glycomycetales</taxon>
        <taxon>Glycomycetaceae</taxon>
        <taxon>Glycomyces</taxon>
    </lineage>
</organism>
<dbReference type="InterPro" id="IPR041624">
    <property type="entry name" value="RGI_lyase"/>
</dbReference>